<name>A0A4Z2IMJ8_9TELE</name>
<gene>
    <name evidence="2" type="ORF">EYF80_010484</name>
</gene>
<organism evidence="2 3">
    <name type="scientific">Liparis tanakae</name>
    <name type="common">Tanaka's snailfish</name>
    <dbReference type="NCBI Taxonomy" id="230148"/>
    <lineage>
        <taxon>Eukaryota</taxon>
        <taxon>Metazoa</taxon>
        <taxon>Chordata</taxon>
        <taxon>Craniata</taxon>
        <taxon>Vertebrata</taxon>
        <taxon>Euteleostomi</taxon>
        <taxon>Actinopterygii</taxon>
        <taxon>Neopterygii</taxon>
        <taxon>Teleostei</taxon>
        <taxon>Neoteleostei</taxon>
        <taxon>Acanthomorphata</taxon>
        <taxon>Eupercaria</taxon>
        <taxon>Perciformes</taxon>
        <taxon>Cottioidei</taxon>
        <taxon>Cottales</taxon>
        <taxon>Liparidae</taxon>
        <taxon>Liparis</taxon>
    </lineage>
</organism>
<dbReference type="AlphaFoldDB" id="A0A4Z2IMJ8"/>
<comment type="caution">
    <text evidence="2">The sequence shown here is derived from an EMBL/GenBank/DDBJ whole genome shotgun (WGS) entry which is preliminary data.</text>
</comment>
<dbReference type="Proteomes" id="UP000314294">
    <property type="component" value="Unassembled WGS sequence"/>
</dbReference>
<accession>A0A4Z2IMJ8</accession>
<keyword evidence="3" id="KW-1185">Reference proteome</keyword>
<feature type="compositionally biased region" description="Gly residues" evidence="1">
    <location>
        <begin position="87"/>
        <end position="98"/>
    </location>
</feature>
<reference evidence="2 3" key="1">
    <citation type="submission" date="2019-03" db="EMBL/GenBank/DDBJ databases">
        <title>First draft genome of Liparis tanakae, snailfish: a comprehensive survey of snailfish specific genes.</title>
        <authorList>
            <person name="Kim W."/>
            <person name="Song I."/>
            <person name="Jeong J.-H."/>
            <person name="Kim D."/>
            <person name="Kim S."/>
            <person name="Ryu S."/>
            <person name="Song J.Y."/>
            <person name="Lee S.K."/>
        </authorList>
    </citation>
    <scope>NUCLEOTIDE SEQUENCE [LARGE SCALE GENOMIC DNA]</scope>
    <source>
        <tissue evidence="2">Muscle</tissue>
    </source>
</reference>
<feature type="region of interest" description="Disordered" evidence="1">
    <location>
        <begin position="69"/>
        <end position="98"/>
    </location>
</feature>
<feature type="compositionally biased region" description="Basic and acidic residues" evidence="1">
    <location>
        <begin position="71"/>
        <end position="81"/>
    </location>
</feature>
<protein>
    <submittedName>
        <fullName evidence="2">Uncharacterized protein</fullName>
    </submittedName>
</protein>
<evidence type="ECO:0000313" key="2">
    <source>
        <dbReference type="EMBL" id="TNN79239.1"/>
    </source>
</evidence>
<dbReference type="EMBL" id="SRLO01000066">
    <property type="protein sequence ID" value="TNN79239.1"/>
    <property type="molecule type" value="Genomic_DNA"/>
</dbReference>
<evidence type="ECO:0000313" key="3">
    <source>
        <dbReference type="Proteomes" id="UP000314294"/>
    </source>
</evidence>
<evidence type="ECO:0000256" key="1">
    <source>
        <dbReference type="SAM" id="MobiDB-lite"/>
    </source>
</evidence>
<sequence length="98" mass="10783">MKSGKLCVERRSGGMLYQAVVQEARLSPASLPHQPPPDTHIYYFLTHHLPLFLLQPLGASITEPVTLTQGIRDEDRQRDQSEVNDGQGVGEGEGVMEG</sequence>
<proteinExistence type="predicted"/>